<dbReference type="Pfam" id="PF13923">
    <property type="entry name" value="zf-C3HC4_2"/>
    <property type="match status" value="1"/>
</dbReference>
<protein>
    <recommendedName>
        <fullName evidence="11">RING-type domain-containing protein</fullName>
    </recommendedName>
</protein>
<dbReference type="Gene3D" id="3.30.40.10">
    <property type="entry name" value="Zinc/RING finger domain, C3HC4 (zinc finger)"/>
    <property type="match status" value="2"/>
</dbReference>
<feature type="coiled-coil region" evidence="5">
    <location>
        <begin position="165"/>
        <end position="192"/>
    </location>
</feature>
<comment type="caution">
    <text evidence="9">The sequence shown here is derived from an EMBL/GenBank/DDBJ whole genome shotgun (WGS) entry which is preliminary data.</text>
</comment>
<dbReference type="STRING" id="137246.A0A401SYQ9"/>
<organism evidence="9 10">
    <name type="scientific">Chiloscyllium punctatum</name>
    <name type="common">Brownbanded bambooshark</name>
    <name type="synonym">Hemiscyllium punctatum</name>
    <dbReference type="NCBI Taxonomy" id="137246"/>
    <lineage>
        <taxon>Eukaryota</taxon>
        <taxon>Metazoa</taxon>
        <taxon>Chordata</taxon>
        <taxon>Craniata</taxon>
        <taxon>Vertebrata</taxon>
        <taxon>Chondrichthyes</taxon>
        <taxon>Elasmobranchii</taxon>
        <taxon>Galeomorphii</taxon>
        <taxon>Galeoidea</taxon>
        <taxon>Orectolobiformes</taxon>
        <taxon>Hemiscylliidae</taxon>
        <taxon>Chiloscyllium</taxon>
    </lineage>
</organism>
<evidence type="ECO:0000256" key="3">
    <source>
        <dbReference type="ARBA" id="ARBA00022833"/>
    </source>
</evidence>
<evidence type="ECO:0000313" key="10">
    <source>
        <dbReference type="Proteomes" id="UP000287033"/>
    </source>
</evidence>
<dbReference type="EMBL" id="BEZZ01000711">
    <property type="protein sequence ID" value="GCC35513.1"/>
    <property type="molecule type" value="Genomic_DNA"/>
</dbReference>
<evidence type="ECO:0000256" key="4">
    <source>
        <dbReference type="PROSITE-ProRule" id="PRU00207"/>
    </source>
</evidence>
<reference evidence="9 10" key="1">
    <citation type="journal article" date="2018" name="Nat. Ecol. Evol.">
        <title>Shark genomes provide insights into elasmobranch evolution and the origin of vertebrates.</title>
        <authorList>
            <person name="Hara Y"/>
            <person name="Yamaguchi K"/>
            <person name="Onimaru K"/>
            <person name="Kadota M"/>
            <person name="Koyanagi M"/>
            <person name="Keeley SD"/>
            <person name="Tatsumi K"/>
            <person name="Tanaka K"/>
            <person name="Motone F"/>
            <person name="Kageyama Y"/>
            <person name="Nozu R"/>
            <person name="Adachi N"/>
            <person name="Nishimura O"/>
            <person name="Nakagawa R"/>
            <person name="Tanegashima C"/>
            <person name="Kiyatake I"/>
            <person name="Matsumoto R"/>
            <person name="Murakumo K"/>
            <person name="Nishida K"/>
            <person name="Terakita A"/>
            <person name="Kuratani S"/>
            <person name="Sato K"/>
            <person name="Hyodo S Kuraku.S."/>
        </authorList>
    </citation>
    <scope>NUCLEOTIDE SEQUENCE [LARGE SCALE GENOMIC DNA]</scope>
</reference>
<keyword evidence="2 4" id="KW-0863">Zinc-finger</keyword>
<dbReference type="PANTHER" id="PTHR10131">
    <property type="entry name" value="TNF RECEPTOR ASSOCIATED FACTOR"/>
    <property type="match status" value="1"/>
</dbReference>
<dbReference type="InterPro" id="IPR013083">
    <property type="entry name" value="Znf_RING/FYVE/PHD"/>
</dbReference>
<dbReference type="SMART" id="SM00184">
    <property type="entry name" value="RING"/>
    <property type="match status" value="1"/>
</dbReference>
<evidence type="ECO:0000256" key="5">
    <source>
        <dbReference type="SAM" id="Coils"/>
    </source>
</evidence>
<keyword evidence="5" id="KW-0175">Coiled coil</keyword>
<dbReference type="InterPro" id="IPR001841">
    <property type="entry name" value="Znf_RING"/>
</dbReference>
<dbReference type="Proteomes" id="UP000287033">
    <property type="component" value="Unassembled WGS sequence"/>
</dbReference>
<evidence type="ECO:0000256" key="2">
    <source>
        <dbReference type="ARBA" id="ARBA00022771"/>
    </source>
</evidence>
<dbReference type="InterPro" id="IPR001293">
    <property type="entry name" value="Znf_TRAF"/>
</dbReference>
<dbReference type="GO" id="GO:0008270">
    <property type="term" value="F:zinc ion binding"/>
    <property type="evidence" value="ECO:0007669"/>
    <property type="project" value="UniProtKB-KW"/>
</dbReference>
<dbReference type="AlphaFoldDB" id="A0A401SYQ9"/>
<dbReference type="PROSITE" id="PS00518">
    <property type="entry name" value="ZF_RING_1"/>
    <property type="match status" value="1"/>
</dbReference>
<feature type="domain" description="TRAF-type" evidence="8">
    <location>
        <begin position="103"/>
        <end position="155"/>
    </location>
</feature>
<keyword evidence="10" id="KW-1185">Reference proteome</keyword>
<dbReference type="PROSITE" id="PS50089">
    <property type="entry name" value="ZF_RING_2"/>
    <property type="match status" value="1"/>
</dbReference>
<gene>
    <name evidence="9" type="ORF">chiPu_0013998</name>
</gene>
<evidence type="ECO:0000259" key="7">
    <source>
        <dbReference type="PROSITE" id="PS50089"/>
    </source>
</evidence>
<keyword evidence="1 4" id="KW-0479">Metal-binding</keyword>
<name>A0A401SYQ9_CHIPU</name>
<dbReference type="SUPFAM" id="SSF49599">
    <property type="entry name" value="TRAF domain-like"/>
    <property type="match status" value="1"/>
</dbReference>
<accession>A0A401SYQ9</accession>
<evidence type="ECO:0000256" key="1">
    <source>
        <dbReference type="ARBA" id="ARBA00022723"/>
    </source>
</evidence>
<evidence type="ECO:0000259" key="8">
    <source>
        <dbReference type="PROSITE" id="PS50145"/>
    </source>
</evidence>
<evidence type="ECO:0008006" key="11">
    <source>
        <dbReference type="Google" id="ProtNLM"/>
    </source>
</evidence>
<dbReference type="PANTHER" id="PTHR10131:SF94">
    <property type="entry name" value="TNF RECEPTOR-ASSOCIATED FACTOR 4"/>
    <property type="match status" value="1"/>
</dbReference>
<evidence type="ECO:0000256" key="6">
    <source>
        <dbReference type="SAM" id="MobiDB-lite"/>
    </source>
</evidence>
<feature type="region of interest" description="Disordered" evidence="6">
    <location>
        <begin position="197"/>
        <end position="227"/>
    </location>
</feature>
<dbReference type="OMA" id="CDFRICK"/>
<sequence length="362" mass="42016">MKDSGYDVELFENVPDPEFICTICHGVLKDPVELICQHVFCRGCILKWLTEKQECPYCRKKVRRVARSVIPMIHNMIARLIMKCENNVYGCCETFPLEQSANHKAACDFRIVKCKHEACTTEVFQKNLAAHEQVCEHWSQPCRMGCGAQLTPNQLLEHNCYRDSKRKYKEKIRVLKSRLYRMQRRLKLVERNLQNLAPPDHSQFSEHLVGEDGESEDLAAEDHEDDHSDTLDIHVHNENESLYSWQSSDLNNEEGPAADEDELDDIENEECLNEAVIEDTISIISGSSSEQEANHARSQSHLYFEIDDGNIASGNVSIFGQDASNRRRLRSWMLQCSMRWRKAMWTRNNLRLLSRRQHSQPH</sequence>
<dbReference type="InterPro" id="IPR017907">
    <property type="entry name" value="Znf_RING_CS"/>
</dbReference>
<feature type="compositionally biased region" description="Acidic residues" evidence="6">
    <location>
        <begin position="211"/>
        <end position="224"/>
    </location>
</feature>
<keyword evidence="3 4" id="KW-0862">Zinc</keyword>
<evidence type="ECO:0000313" key="9">
    <source>
        <dbReference type="EMBL" id="GCC35513.1"/>
    </source>
</evidence>
<dbReference type="SUPFAM" id="SSF57850">
    <property type="entry name" value="RING/U-box"/>
    <property type="match status" value="1"/>
</dbReference>
<dbReference type="OrthoDB" id="9049620at2759"/>
<dbReference type="PROSITE" id="PS50145">
    <property type="entry name" value="ZF_TRAF"/>
    <property type="match status" value="1"/>
</dbReference>
<feature type="domain" description="RING-type" evidence="7">
    <location>
        <begin position="21"/>
        <end position="59"/>
    </location>
</feature>
<proteinExistence type="predicted"/>
<feature type="zinc finger region" description="TRAF-type" evidence="4">
    <location>
        <begin position="103"/>
        <end position="155"/>
    </location>
</feature>